<dbReference type="Proteomes" id="UP001060085">
    <property type="component" value="Linkage Group LG05"/>
</dbReference>
<evidence type="ECO:0000313" key="2">
    <source>
        <dbReference type="Proteomes" id="UP001060085"/>
    </source>
</evidence>
<comment type="caution">
    <text evidence="1">The sequence shown here is derived from an EMBL/GenBank/DDBJ whole genome shotgun (WGS) entry which is preliminary data.</text>
</comment>
<dbReference type="EMBL" id="CM044705">
    <property type="protein sequence ID" value="KAI5661096.1"/>
    <property type="molecule type" value="Genomic_DNA"/>
</dbReference>
<organism evidence="1 2">
    <name type="scientific">Catharanthus roseus</name>
    <name type="common">Madagascar periwinkle</name>
    <name type="synonym">Vinca rosea</name>
    <dbReference type="NCBI Taxonomy" id="4058"/>
    <lineage>
        <taxon>Eukaryota</taxon>
        <taxon>Viridiplantae</taxon>
        <taxon>Streptophyta</taxon>
        <taxon>Embryophyta</taxon>
        <taxon>Tracheophyta</taxon>
        <taxon>Spermatophyta</taxon>
        <taxon>Magnoliopsida</taxon>
        <taxon>eudicotyledons</taxon>
        <taxon>Gunneridae</taxon>
        <taxon>Pentapetalae</taxon>
        <taxon>asterids</taxon>
        <taxon>lamiids</taxon>
        <taxon>Gentianales</taxon>
        <taxon>Apocynaceae</taxon>
        <taxon>Rauvolfioideae</taxon>
        <taxon>Vinceae</taxon>
        <taxon>Catharanthinae</taxon>
        <taxon>Catharanthus</taxon>
    </lineage>
</organism>
<accession>A0ACC0ANN4</accession>
<sequence>MIRHLICRERRLSMNFRVAALFLFSAGVLFVTSAALKQGQICVSDRNCDAGLHCETCIANGNFRPRCTRIQPVNPFTKVKGLPFNRYSWLTTHNSFARLGERSATGAVILAPTNQQDSITSQLKNGVRGLMLDMYDFNNDIWLCHSFGGKCYNFTAFQPAINILNEIRVFLEGNPSEIVTIFIEDYVTSPNGLTKVFNAAGLRKFWFPVSRMPKTGGEWPIVDDMIQQNQRLVVFTSKAAKEASEGIAYQWKYLVENQYGNGGLVNGSCPNRAESSAMNTKSRSLVLMNYFPDAPDVTQACKYNSGPLLGMMKTCYDAAGKRWSNFIAVDFYKRSDGGGSPEAVDINNGQLVCGCPNIATCKDNMTFGSCDLPEPGIAPSAEVKNETSFGVLNTIPREFQWLLGVTSVTILLSL</sequence>
<evidence type="ECO:0000313" key="1">
    <source>
        <dbReference type="EMBL" id="KAI5661096.1"/>
    </source>
</evidence>
<proteinExistence type="predicted"/>
<reference evidence="2" key="1">
    <citation type="journal article" date="2023" name="Nat. Plants">
        <title>Single-cell RNA sequencing provides a high-resolution roadmap for understanding the multicellular compartmentation of specialized metabolism.</title>
        <authorList>
            <person name="Sun S."/>
            <person name="Shen X."/>
            <person name="Li Y."/>
            <person name="Li Y."/>
            <person name="Wang S."/>
            <person name="Li R."/>
            <person name="Zhang H."/>
            <person name="Shen G."/>
            <person name="Guo B."/>
            <person name="Wei J."/>
            <person name="Xu J."/>
            <person name="St-Pierre B."/>
            <person name="Chen S."/>
            <person name="Sun C."/>
        </authorList>
    </citation>
    <scope>NUCLEOTIDE SEQUENCE [LARGE SCALE GENOMIC DNA]</scope>
</reference>
<protein>
    <submittedName>
        <fullName evidence="1">Uncharacterized protein</fullName>
    </submittedName>
</protein>
<gene>
    <name evidence="1" type="ORF">M9H77_20419</name>
</gene>
<keyword evidence="2" id="KW-1185">Reference proteome</keyword>
<name>A0ACC0ANN4_CATRO</name>